<feature type="transmembrane region" description="Helical" evidence="6">
    <location>
        <begin position="84"/>
        <end position="103"/>
    </location>
</feature>
<evidence type="ECO:0000256" key="5">
    <source>
        <dbReference type="ARBA" id="ARBA00023136"/>
    </source>
</evidence>
<protein>
    <submittedName>
        <fullName evidence="7">Cell division protein FtsW, lipid II flippase</fullName>
    </submittedName>
</protein>
<dbReference type="GO" id="GO:0005886">
    <property type="term" value="C:plasma membrane"/>
    <property type="evidence" value="ECO:0007669"/>
    <property type="project" value="TreeGrafter"/>
</dbReference>
<dbReference type="InterPro" id="IPR047928">
    <property type="entry name" value="Perm_prefix_1"/>
</dbReference>
<dbReference type="GO" id="GO:0015648">
    <property type="term" value="F:lipid-linked peptidoglycan transporter activity"/>
    <property type="evidence" value="ECO:0007669"/>
    <property type="project" value="TreeGrafter"/>
</dbReference>
<dbReference type="Pfam" id="PF01098">
    <property type="entry name" value="FTSW_RODA_SPOVE"/>
    <property type="match status" value="1"/>
</dbReference>
<evidence type="ECO:0000256" key="6">
    <source>
        <dbReference type="SAM" id="Phobius"/>
    </source>
</evidence>
<evidence type="ECO:0000256" key="3">
    <source>
        <dbReference type="ARBA" id="ARBA00022960"/>
    </source>
</evidence>
<feature type="transmembrane region" description="Helical" evidence="6">
    <location>
        <begin position="167"/>
        <end position="193"/>
    </location>
</feature>
<keyword evidence="5 6" id="KW-0472">Membrane</keyword>
<keyword evidence="4 6" id="KW-1133">Transmembrane helix</keyword>
<feature type="transmembrane region" description="Helical" evidence="6">
    <location>
        <begin position="205"/>
        <end position="238"/>
    </location>
</feature>
<feature type="transmembrane region" description="Helical" evidence="6">
    <location>
        <begin position="352"/>
        <end position="374"/>
    </location>
</feature>
<gene>
    <name evidence="7" type="ORF">SAMN04488528_10468</name>
</gene>
<dbReference type="GO" id="GO:0051301">
    <property type="term" value="P:cell division"/>
    <property type="evidence" value="ECO:0007669"/>
    <property type="project" value="UniProtKB-KW"/>
</dbReference>
<accession>A0A1I1AUF5</accession>
<evidence type="ECO:0000313" key="8">
    <source>
        <dbReference type="Proteomes" id="UP000198619"/>
    </source>
</evidence>
<reference evidence="7 8" key="1">
    <citation type="submission" date="2016-10" db="EMBL/GenBank/DDBJ databases">
        <authorList>
            <person name="de Groot N.N."/>
        </authorList>
    </citation>
    <scope>NUCLEOTIDE SEQUENCE [LARGE SCALE GENOMIC DNA]</scope>
    <source>
        <strain evidence="7 8">DSM 12271</strain>
    </source>
</reference>
<feature type="transmembrane region" description="Helical" evidence="6">
    <location>
        <begin position="250"/>
        <end position="270"/>
    </location>
</feature>
<dbReference type="PANTHER" id="PTHR30474">
    <property type="entry name" value="CELL CYCLE PROTEIN"/>
    <property type="match status" value="1"/>
</dbReference>
<comment type="subcellular location">
    <subcellularLocation>
        <location evidence="1">Membrane</location>
        <topology evidence="1">Multi-pass membrane protein</topology>
    </subcellularLocation>
</comment>
<sequence length="420" mass="47217">MDFMSNPNVKSYLDEVCSEIKNKRVHNEIKDELLCHIEEITLSYIDSGLNQEDALNKAISQMGSSLTIGTELNKVHKCKADWKLLSLTFMLVTIGILSLYFIGMQNNNPAFLKKALLFSFIGFITLYISSFLDYRKLKLHSKGMYVVTLILLVLTTMNSPVNGVNAWLNLGGGITFNIAYISPFLLTIALSGIIDELDFKKKNHILIGSILFLIPSVFICFTNALSILFTYLICTIVLMKTSKINTKYIVLNVFLQIPLMVFSILNYISYTDFTSRNFLYSTLNTFLNSSVLLGKSSSFNADLVPNLHIDFTFAFIIYYFGWIAGIITLSVFIMLIIRLVKFIPMVKNSYGRLLLSGFVSIFTVQFLWTILMNFNLAPLTIAGLPFISYGGTGAVFNLLVIGIITNIYKGKTVSQPILTK</sequence>
<keyword evidence="3" id="KW-0133">Cell shape</keyword>
<organism evidence="7 8">
    <name type="scientific">Clostridium frigidicarnis</name>
    <dbReference type="NCBI Taxonomy" id="84698"/>
    <lineage>
        <taxon>Bacteria</taxon>
        <taxon>Bacillati</taxon>
        <taxon>Bacillota</taxon>
        <taxon>Clostridia</taxon>
        <taxon>Eubacteriales</taxon>
        <taxon>Clostridiaceae</taxon>
        <taxon>Clostridium</taxon>
    </lineage>
</organism>
<dbReference type="RefSeq" id="WP_177199478.1">
    <property type="nucleotide sequence ID" value="NZ_FOKI01000046.1"/>
</dbReference>
<dbReference type="EMBL" id="FOKI01000046">
    <property type="protein sequence ID" value="SFB41162.1"/>
    <property type="molecule type" value="Genomic_DNA"/>
</dbReference>
<dbReference type="InterPro" id="IPR001182">
    <property type="entry name" value="FtsW/RodA"/>
</dbReference>
<keyword evidence="8" id="KW-1185">Reference proteome</keyword>
<keyword evidence="7" id="KW-0131">Cell cycle</keyword>
<keyword evidence="7" id="KW-0132">Cell division</keyword>
<feature type="transmembrane region" description="Helical" evidence="6">
    <location>
        <begin position="115"/>
        <end position="132"/>
    </location>
</feature>
<dbReference type="Proteomes" id="UP000198619">
    <property type="component" value="Unassembled WGS sequence"/>
</dbReference>
<keyword evidence="2 6" id="KW-0812">Transmembrane</keyword>
<evidence type="ECO:0000256" key="4">
    <source>
        <dbReference type="ARBA" id="ARBA00022989"/>
    </source>
</evidence>
<feature type="transmembrane region" description="Helical" evidence="6">
    <location>
        <begin position="144"/>
        <end position="161"/>
    </location>
</feature>
<dbReference type="NCBIfam" id="NF038403">
    <property type="entry name" value="perm_prefix_1"/>
    <property type="match status" value="1"/>
</dbReference>
<evidence type="ECO:0000256" key="1">
    <source>
        <dbReference type="ARBA" id="ARBA00004141"/>
    </source>
</evidence>
<feature type="transmembrane region" description="Helical" evidence="6">
    <location>
        <begin position="316"/>
        <end position="340"/>
    </location>
</feature>
<dbReference type="PANTHER" id="PTHR30474:SF1">
    <property type="entry name" value="PEPTIDOGLYCAN GLYCOSYLTRANSFERASE MRDB"/>
    <property type="match status" value="1"/>
</dbReference>
<name>A0A1I1AUF5_9CLOT</name>
<dbReference type="AlphaFoldDB" id="A0A1I1AUF5"/>
<dbReference type="GO" id="GO:0032153">
    <property type="term" value="C:cell division site"/>
    <property type="evidence" value="ECO:0007669"/>
    <property type="project" value="TreeGrafter"/>
</dbReference>
<evidence type="ECO:0000256" key="2">
    <source>
        <dbReference type="ARBA" id="ARBA00022692"/>
    </source>
</evidence>
<feature type="transmembrane region" description="Helical" evidence="6">
    <location>
        <begin position="386"/>
        <end position="408"/>
    </location>
</feature>
<dbReference type="GO" id="GO:0008360">
    <property type="term" value="P:regulation of cell shape"/>
    <property type="evidence" value="ECO:0007669"/>
    <property type="project" value="UniProtKB-KW"/>
</dbReference>
<dbReference type="STRING" id="84698.SAMN04488528_10468"/>
<evidence type="ECO:0000313" key="7">
    <source>
        <dbReference type="EMBL" id="SFB41162.1"/>
    </source>
</evidence>
<proteinExistence type="predicted"/>